<dbReference type="Proteomes" id="UP000052008">
    <property type="component" value="Unassembled WGS sequence"/>
</dbReference>
<sequence>MNRRTDFLVTGGAGFIGSNLTIGLVRRGYGVRIFDNFSTGWIDNLLPVIKDVEIVEGDVRDFWMVLRAVRDVEYVVHLAALPSVQRSVCNPLTSNEVNVNGTLHVLEAARISNVHRVVFASSSSVYGDGDGGAKVETQRPNPLSPYAVSKLAAEQYCLNYHRLYGLETVSLRYFNVFGPRQNPSSEYSAVIPRFVSAALNGGAPTVYGDGEQTRDFTYIANVVDAILLGCRAFGAAGEVLNVACGEQHSLNQLLCEIEEIADVRLSRRYIDPRPGDVRHSLADISKAKSILGYAPTVSFHEGLSSTYGWMRDADEGSAGDRQ</sequence>
<evidence type="ECO:0000313" key="3">
    <source>
        <dbReference type="Proteomes" id="UP000052008"/>
    </source>
</evidence>
<evidence type="ECO:0000259" key="1">
    <source>
        <dbReference type="Pfam" id="PF16363"/>
    </source>
</evidence>
<dbReference type="InterPro" id="IPR036291">
    <property type="entry name" value="NAD(P)-bd_dom_sf"/>
</dbReference>
<dbReference type="SUPFAM" id="SSF51735">
    <property type="entry name" value="NAD(P)-binding Rossmann-fold domains"/>
    <property type="match status" value="1"/>
</dbReference>
<dbReference type="PANTHER" id="PTHR43245">
    <property type="entry name" value="BIFUNCTIONAL POLYMYXIN RESISTANCE PROTEIN ARNA"/>
    <property type="match status" value="1"/>
</dbReference>
<dbReference type="CDD" id="cd05256">
    <property type="entry name" value="UDP_AE_SDR_e"/>
    <property type="match status" value="1"/>
</dbReference>
<dbReference type="Pfam" id="PF16363">
    <property type="entry name" value="GDP_Man_Dehyd"/>
    <property type="match status" value="1"/>
</dbReference>
<dbReference type="PRINTS" id="PR01713">
    <property type="entry name" value="NUCEPIMERASE"/>
</dbReference>
<dbReference type="Gene3D" id="3.40.50.720">
    <property type="entry name" value="NAD(P)-binding Rossmann-like Domain"/>
    <property type="match status" value="1"/>
</dbReference>
<dbReference type="EMBL" id="LIZS01000058">
    <property type="protein sequence ID" value="KPJ52448.1"/>
    <property type="molecule type" value="Genomic_DNA"/>
</dbReference>
<name>A0A0S7WQI3_UNCT6</name>
<dbReference type="Gene3D" id="3.90.25.10">
    <property type="entry name" value="UDP-galactose 4-epimerase, domain 1"/>
    <property type="match status" value="1"/>
</dbReference>
<reference evidence="2 3" key="1">
    <citation type="journal article" date="2015" name="Microbiome">
        <title>Genomic resolution of linkages in carbon, nitrogen, and sulfur cycling among widespread estuary sediment bacteria.</title>
        <authorList>
            <person name="Baker B.J."/>
            <person name="Lazar C.S."/>
            <person name="Teske A.P."/>
            <person name="Dick G.J."/>
        </authorList>
    </citation>
    <scope>NUCLEOTIDE SEQUENCE [LARGE SCALE GENOMIC DNA]</scope>
    <source>
        <strain evidence="2">DG_24</strain>
    </source>
</reference>
<evidence type="ECO:0000313" key="2">
    <source>
        <dbReference type="EMBL" id="KPJ52448.1"/>
    </source>
</evidence>
<comment type="caution">
    <text evidence="2">The sequence shown here is derived from an EMBL/GenBank/DDBJ whole genome shotgun (WGS) entry which is preliminary data.</text>
</comment>
<dbReference type="PATRIC" id="fig|1703770.3.peg.2161"/>
<feature type="domain" description="NAD(P)-binding" evidence="1">
    <location>
        <begin position="8"/>
        <end position="305"/>
    </location>
</feature>
<dbReference type="InterPro" id="IPR050177">
    <property type="entry name" value="Lipid_A_modif_metabolic_enz"/>
</dbReference>
<dbReference type="AlphaFoldDB" id="A0A0S7WQI3"/>
<gene>
    <name evidence="2" type="ORF">AMJ39_07845</name>
</gene>
<dbReference type="STRING" id="1703770.AMJ39_07845"/>
<accession>A0A0S7WQI3</accession>
<dbReference type="InterPro" id="IPR016040">
    <property type="entry name" value="NAD(P)-bd_dom"/>
</dbReference>
<dbReference type="PANTHER" id="PTHR43245:SF13">
    <property type="entry name" value="UDP-D-APIOSE_UDP-D-XYLOSE SYNTHASE 2"/>
    <property type="match status" value="1"/>
</dbReference>
<organism evidence="2 3">
    <name type="scientific">candidate division TA06 bacterium DG_24</name>
    <dbReference type="NCBI Taxonomy" id="1703770"/>
    <lineage>
        <taxon>Bacteria</taxon>
        <taxon>Bacteria division TA06</taxon>
    </lineage>
</organism>
<proteinExistence type="predicted"/>
<protein>
    <submittedName>
        <fullName evidence="2">Vi polysaccharide biosynthesis protein VipB/TviC</fullName>
    </submittedName>
</protein>